<gene>
    <name evidence="3" type="ORF">T440DRAFT_1897</name>
</gene>
<dbReference type="Proteomes" id="UP000799423">
    <property type="component" value="Unassembled WGS sequence"/>
</dbReference>
<dbReference type="PANTHER" id="PTHR31996">
    <property type="entry name" value="COILED-COIL DOMAIN-CONTAINING PROTEIN 115"/>
    <property type="match status" value="1"/>
</dbReference>
<evidence type="ECO:0000313" key="3">
    <source>
        <dbReference type="EMBL" id="KAF2856530.1"/>
    </source>
</evidence>
<keyword evidence="4" id="KW-1185">Reference proteome</keyword>
<dbReference type="AlphaFoldDB" id="A0A6A7BM36"/>
<dbReference type="GO" id="GO:1990871">
    <property type="term" value="C:Vma12-Vma22 assembly complex"/>
    <property type="evidence" value="ECO:0007669"/>
    <property type="project" value="TreeGrafter"/>
</dbReference>
<organism evidence="3 4">
    <name type="scientific">Plenodomus tracheiphilus IPT5</name>
    <dbReference type="NCBI Taxonomy" id="1408161"/>
    <lineage>
        <taxon>Eukaryota</taxon>
        <taxon>Fungi</taxon>
        <taxon>Dikarya</taxon>
        <taxon>Ascomycota</taxon>
        <taxon>Pezizomycotina</taxon>
        <taxon>Dothideomycetes</taxon>
        <taxon>Pleosporomycetidae</taxon>
        <taxon>Pleosporales</taxon>
        <taxon>Pleosporineae</taxon>
        <taxon>Leptosphaeriaceae</taxon>
        <taxon>Plenodomus</taxon>
    </lineage>
</organism>
<dbReference type="InterPro" id="IPR040357">
    <property type="entry name" value="Vma22/CCDC115"/>
</dbReference>
<accession>A0A6A7BM36</accession>
<name>A0A6A7BM36_9PLEO</name>
<dbReference type="Pfam" id="PF21730">
    <property type="entry name" value="Vma22_CCDC115"/>
    <property type="match status" value="1"/>
</dbReference>
<sequence length="225" mass="25442">MTEVLSQKSGITEASDDSRKNDLIEELDGLLERYLYTLDEYQKLREELSKQLSSGYMSLAQANFHNSSSAIRYGKDCYDDRMQANRTVHMSEILDDNSPSGRSHFTIRKQNEVKPSDPSDVESLSEKKSAEKTTSSDSPDRSAADDEKSRHEREQEEEKASNSSMKSPDPLRWFGILVPPALRTAQSTFITAVEGPIARLATVAMDMRSQEIEIGRMRKQIKKLS</sequence>
<dbReference type="OrthoDB" id="408631at2759"/>
<evidence type="ECO:0000313" key="4">
    <source>
        <dbReference type="Proteomes" id="UP000799423"/>
    </source>
</evidence>
<protein>
    <recommendedName>
        <fullName evidence="1">Vacuolar ATPase assembly protein VMA22</fullName>
    </recommendedName>
</protein>
<evidence type="ECO:0000256" key="2">
    <source>
        <dbReference type="SAM" id="MobiDB-lite"/>
    </source>
</evidence>
<dbReference type="GO" id="GO:0051082">
    <property type="term" value="F:unfolded protein binding"/>
    <property type="evidence" value="ECO:0007669"/>
    <property type="project" value="TreeGrafter"/>
</dbReference>
<reference evidence="3" key="1">
    <citation type="submission" date="2020-01" db="EMBL/GenBank/DDBJ databases">
        <authorList>
            <consortium name="DOE Joint Genome Institute"/>
            <person name="Haridas S."/>
            <person name="Albert R."/>
            <person name="Binder M."/>
            <person name="Bloem J."/>
            <person name="Labutti K."/>
            <person name="Salamov A."/>
            <person name="Andreopoulos B."/>
            <person name="Baker S.E."/>
            <person name="Barry K."/>
            <person name="Bills G."/>
            <person name="Bluhm B.H."/>
            <person name="Cannon C."/>
            <person name="Castanera R."/>
            <person name="Culley D.E."/>
            <person name="Daum C."/>
            <person name="Ezra D."/>
            <person name="Gonzalez J.B."/>
            <person name="Henrissat B."/>
            <person name="Kuo A."/>
            <person name="Liang C."/>
            <person name="Lipzen A."/>
            <person name="Lutzoni F."/>
            <person name="Magnuson J."/>
            <person name="Mondo S."/>
            <person name="Nolan M."/>
            <person name="Ohm R."/>
            <person name="Pangilinan J."/>
            <person name="Park H.-J."/>
            <person name="Ramirez L."/>
            <person name="Alfaro M."/>
            <person name="Sun H."/>
            <person name="Tritt A."/>
            <person name="Yoshinaga Y."/>
            <person name="Zwiers L.-H."/>
            <person name="Turgeon B.G."/>
            <person name="Goodwin S.B."/>
            <person name="Spatafora J.W."/>
            <person name="Crous P.W."/>
            <person name="Grigoriev I.V."/>
        </authorList>
    </citation>
    <scope>NUCLEOTIDE SEQUENCE</scope>
    <source>
        <strain evidence="3">IPT5</strain>
    </source>
</reference>
<dbReference type="PANTHER" id="PTHR31996:SF2">
    <property type="entry name" value="COILED-COIL DOMAIN-CONTAINING PROTEIN 115"/>
    <property type="match status" value="1"/>
</dbReference>
<evidence type="ECO:0000256" key="1">
    <source>
        <dbReference type="ARBA" id="ARBA00093634"/>
    </source>
</evidence>
<feature type="region of interest" description="Disordered" evidence="2">
    <location>
        <begin position="92"/>
        <end position="171"/>
    </location>
</feature>
<feature type="compositionally biased region" description="Basic and acidic residues" evidence="2">
    <location>
        <begin position="138"/>
        <end position="160"/>
    </location>
</feature>
<dbReference type="EMBL" id="MU006288">
    <property type="protein sequence ID" value="KAF2856530.1"/>
    <property type="molecule type" value="Genomic_DNA"/>
</dbReference>
<proteinExistence type="predicted"/>
<dbReference type="GO" id="GO:0070072">
    <property type="term" value="P:vacuolar proton-transporting V-type ATPase complex assembly"/>
    <property type="evidence" value="ECO:0007669"/>
    <property type="project" value="InterPro"/>
</dbReference>